<dbReference type="InterPro" id="IPR000253">
    <property type="entry name" value="FHA_dom"/>
</dbReference>
<dbReference type="Gene3D" id="3.10.20.90">
    <property type="entry name" value="Phosphatidylinositol 3-kinase Catalytic Subunit, Chain A, domain 1"/>
    <property type="match status" value="2"/>
</dbReference>
<gene>
    <name evidence="7" type="ORF">TCLT_LOCUS5604</name>
</gene>
<keyword evidence="8" id="KW-1185">Reference proteome</keyword>
<feature type="domain" description="Dilute" evidence="6">
    <location>
        <begin position="725"/>
        <end position="995"/>
    </location>
</feature>
<dbReference type="InterPro" id="IPR008984">
    <property type="entry name" value="SMAD_FHA_dom_sf"/>
</dbReference>
<dbReference type="InterPro" id="IPR036034">
    <property type="entry name" value="PDZ_sf"/>
</dbReference>
<name>A0A0N5CYS8_THECL</name>
<evidence type="ECO:0000256" key="2">
    <source>
        <dbReference type="SAM" id="MobiDB-lite"/>
    </source>
</evidence>
<proteinExistence type="predicted"/>
<dbReference type="WBParaSite" id="TCLT_0000561501-mRNA-1">
    <property type="protein sequence ID" value="TCLT_0000561501-mRNA-1"/>
    <property type="gene ID" value="TCLT_0000561501"/>
</dbReference>
<dbReference type="SUPFAM" id="SSF49879">
    <property type="entry name" value="SMAD/FHA domain"/>
    <property type="match status" value="1"/>
</dbReference>
<evidence type="ECO:0000313" key="9">
    <source>
        <dbReference type="WBParaSite" id="TCLT_0000561501-mRNA-1"/>
    </source>
</evidence>
<feature type="domain" description="Ras-associating" evidence="5">
    <location>
        <begin position="43"/>
        <end position="136"/>
    </location>
</feature>
<keyword evidence="3" id="KW-0472">Membrane</keyword>
<keyword evidence="1" id="KW-0130">Cell adhesion</keyword>
<feature type="transmembrane region" description="Helical" evidence="3">
    <location>
        <begin position="1248"/>
        <end position="1278"/>
    </location>
</feature>
<dbReference type="InterPro" id="IPR000159">
    <property type="entry name" value="RA_dom"/>
</dbReference>
<evidence type="ECO:0000259" key="6">
    <source>
        <dbReference type="PROSITE" id="PS51126"/>
    </source>
</evidence>
<dbReference type="Pfam" id="PF00788">
    <property type="entry name" value="RA"/>
    <property type="match status" value="2"/>
</dbReference>
<dbReference type="PROSITE" id="PS50106">
    <property type="entry name" value="PDZ"/>
    <property type="match status" value="1"/>
</dbReference>
<dbReference type="SUPFAM" id="SSF50156">
    <property type="entry name" value="PDZ domain-like"/>
    <property type="match status" value="1"/>
</dbReference>
<dbReference type="Pfam" id="PF00595">
    <property type="entry name" value="PDZ"/>
    <property type="match status" value="1"/>
</dbReference>
<evidence type="ECO:0000256" key="3">
    <source>
        <dbReference type="SAM" id="Phobius"/>
    </source>
</evidence>
<dbReference type="Proteomes" id="UP000276776">
    <property type="component" value="Unassembled WGS sequence"/>
</dbReference>
<dbReference type="GO" id="GO:0007155">
    <property type="term" value="P:cell adhesion"/>
    <property type="evidence" value="ECO:0007669"/>
    <property type="project" value="UniProtKB-KW"/>
</dbReference>
<dbReference type="PANTHER" id="PTHR10398:SF2">
    <property type="entry name" value="AFADIN"/>
    <property type="match status" value="1"/>
</dbReference>
<dbReference type="PROSITE" id="PS51126">
    <property type="entry name" value="DILUTE"/>
    <property type="match status" value="1"/>
</dbReference>
<feature type="compositionally biased region" description="Polar residues" evidence="2">
    <location>
        <begin position="1597"/>
        <end position="1609"/>
    </location>
</feature>
<dbReference type="InterPro" id="IPR002710">
    <property type="entry name" value="Dilute_dom"/>
</dbReference>
<dbReference type="STRING" id="103827.A0A0N5CYS8"/>
<feature type="compositionally biased region" description="Low complexity" evidence="2">
    <location>
        <begin position="1567"/>
        <end position="1587"/>
    </location>
</feature>
<feature type="domain" description="Ras-associating" evidence="5">
    <location>
        <begin position="220"/>
        <end position="330"/>
    </location>
</feature>
<dbReference type="Gene3D" id="2.30.42.10">
    <property type="match status" value="1"/>
</dbReference>
<dbReference type="Pfam" id="PF01843">
    <property type="entry name" value="DIL"/>
    <property type="match status" value="1"/>
</dbReference>
<dbReference type="GO" id="GO:0007165">
    <property type="term" value="P:signal transduction"/>
    <property type="evidence" value="ECO:0007669"/>
    <property type="project" value="InterPro"/>
</dbReference>
<protein>
    <submittedName>
        <fullName evidence="9">Afadin</fullName>
    </submittedName>
</protein>
<evidence type="ECO:0000313" key="8">
    <source>
        <dbReference type="Proteomes" id="UP000276776"/>
    </source>
</evidence>
<dbReference type="PROSITE" id="PS50200">
    <property type="entry name" value="RA"/>
    <property type="match status" value="2"/>
</dbReference>
<dbReference type="GO" id="GO:0005911">
    <property type="term" value="C:cell-cell junction"/>
    <property type="evidence" value="ECO:0007669"/>
    <property type="project" value="InterPro"/>
</dbReference>
<keyword evidence="3" id="KW-1133">Transmembrane helix</keyword>
<dbReference type="SMART" id="SM01132">
    <property type="entry name" value="DIL"/>
    <property type="match status" value="1"/>
</dbReference>
<dbReference type="SMART" id="SM00228">
    <property type="entry name" value="PDZ"/>
    <property type="match status" value="1"/>
</dbReference>
<dbReference type="SUPFAM" id="SSF54236">
    <property type="entry name" value="Ubiquitin-like"/>
    <property type="match status" value="2"/>
</dbReference>
<feature type="transmembrane region" description="Helical" evidence="3">
    <location>
        <begin position="1474"/>
        <end position="1495"/>
    </location>
</feature>
<dbReference type="OrthoDB" id="6260541at2759"/>
<evidence type="ECO:0000256" key="1">
    <source>
        <dbReference type="ARBA" id="ARBA00022889"/>
    </source>
</evidence>
<dbReference type="CDD" id="cd01782">
    <property type="entry name" value="RA1_Afadin"/>
    <property type="match status" value="1"/>
</dbReference>
<accession>A0A0N5CYS8</accession>
<organism evidence="9">
    <name type="scientific">Thelazia callipaeda</name>
    <name type="common">Oriental eyeworm</name>
    <name type="synonym">Parasitic nematode</name>
    <dbReference type="NCBI Taxonomy" id="103827"/>
    <lineage>
        <taxon>Eukaryota</taxon>
        <taxon>Metazoa</taxon>
        <taxon>Ecdysozoa</taxon>
        <taxon>Nematoda</taxon>
        <taxon>Chromadorea</taxon>
        <taxon>Rhabditida</taxon>
        <taxon>Spirurina</taxon>
        <taxon>Spiruromorpha</taxon>
        <taxon>Thelazioidea</taxon>
        <taxon>Thelaziidae</taxon>
        <taxon>Thelazia</taxon>
    </lineage>
</organism>
<evidence type="ECO:0000313" key="7">
    <source>
        <dbReference type="EMBL" id="VDN02869.1"/>
    </source>
</evidence>
<feature type="region of interest" description="Disordered" evidence="2">
    <location>
        <begin position="1564"/>
        <end position="1627"/>
    </location>
</feature>
<sequence>MSNRPQLARQIEREQLRQLVNQWNENRLDLFNLSYPTEDLEIHGVMRFYFQESKDKVSTKCIRISSTATTRAVINALVDKFHPDLKMLSDPDYTLWEVHENGEERCLAPNEKPLLVQLNWHKDDREGRFLLRTHPKNNTIKSSIITLNGNQKRFSKKEEKELKKKHQRALISQEPKLCAAEELYKALPPTTFTRTISNPEAVMKKRREKKIAAKLKDLGQGGSLKIYGYELESSRPYVTLLVSIRDTVRKILEETLEKYGINRNVEDYVLVEMLIPVSTKLTHSLSDLRFLNISRHERIMDYDEYPLFSIANHTPDPSEEVFFVVKQRPSPGPIRRTRHASLSSTAAFGVGYADPQKLCLSAPCTLYMRNQFAVKPCLVQLSSGESLVHHAYFMPSFTCSSVFYSDPFFTCFSKLHFNVNPCNQDGLDGEEMSGTKPIQLPFGVLDIGSDRSMGIILNGQFVRPRHAVINYQDGIVTITACDPDAFIEVDGQRICQTVALRDGNIIGIGRTYMFRYLSAWVCSSTFISIIFCHYCRLQSSERMETTFDITGKTISVPFEKNKILSASSSWVNRGSNDGAVKNFHVLGIPLPGLARDMKRKSISDIRLAAAATATATATTRKHDLNKTRALSSDYLNRLLAPTTSNGEIAKTVTRLGAEKVSYAVDTLPALAEVKEEVEDEFLKYLICSEREDVQFKLTPAYLIYIVARHRLLFPCQAVSVSASQTRFMEFLNKVANRFFIFTKFHILCILQQRRSRESLSFWLANSSELLNFFKQDMDLSLFSNGLPQEMLAACVENTFGMLAAVLKRSLDSSLDIVRDAFLDDQSASRELLFSKASKRLSISGFISENMVDVLEEIMCLLRYCRLNAALTIQIFSQLFYYVNMMLFNWLVSSFGMPYCSRAFGIRLRTRLAAVNEWAYQQGLELAAECHMDRLNQAITLLVTPKTIDQISNLGATCYKLNSVQVRWFLDHIVLDVGEEPVSNELVESIVRLAETHADAMATQDETPVQLEEEPELQLPFLLPQDGYSPDLIRGLPPALVEAINGFQARGLCRFFPQNHSSGSWTIYLKNASVFEEESKTTDFFCTSQGDKSVDSVVSKSETGRLSSNMHEHNHLFHNERSPISSMSSVSKPKRDLEIVTVTLNRGSSGIGLSIVAAQGIGERSMGIYVKKVVDGSAAHKDGRLECGDQLLSVNGQSLIGISQEDAASKMSFSGPIVSFEVCKQAARHNGLYQWLSNPPSSMQVHCALLYFLLVLYLFLGSIPSLLIYSALLILLSIIKQRTATLDRRQSLIPGIVADNHVSVNGMNSQRFSRQSSATSTVSNFSNQPHLMKHGRNGAVNTRAFQGHSRDMVVPTTDQQPVKNRSVSISEIYENSTDPSLTVSLASLQPAVGNKAVPVQNGVNTTTSQRTSLPSHYRNIRPIVIQPSRPISSPTLRQQQYYNARSRSPSHLYITPSSSNQHLNMALKNPSSVRYFSYSSFEIMFTSIILDLYFIARTGSAELMSRASTSVITDYANLPLVDKHQSTYESYSPSAHSRSTLPNRHALSCNSNLCCGNQFQATDGNSASRKQNSLPSSSSQDSIRSASRTTRQERENEITLNECSEDSNCLTKKAPPVPPKRRTTASRREELNKCLDELESKGSEMTETDHQKYRELVNELAKIPVPFSIQPCSSQITSNRTMGDLEKVELDENGKTRAIGEGYVEENEDSSPNYENICRTQKKKCVQWNDTVGDTFERADASNNNVYEDDDDPPEPRAQVLGTQEVYRDPRQVRLIELKAKETAAQEAKVDGSKLGFRDKMQLFAEQIGGKARKSCYKASTLQREIEETVEDL</sequence>
<dbReference type="Gene3D" id="2.60.200.20">
    <property type="match status" value="1"/>
</dbReference>
<dbReference type="SMART" id="SM00314">
    <property type="entry name" value="RA"/>
    <property type="match status" value="2"/>
</dbReference>
<keyword evidence="3" id="KW-0812">Transmembrane</keyword>
<dbReference type="InterPro" id="IPR001478">
    <property type="entry name" value="PDZ"/>
</dbReference>
<reference evidence="9" key="1">
    <citation type="submission" date="2016-04" db="UniProtKB">
        <authorList>
            <consortium name="WormBaseParasite"/>
        </authorList>
    </citation>
    <scope>IDENTIFICATION</scope>
</reference>
<dbReference type="InterPro" id="IPR028842">
    <property type="entry name" value="Afadin"/>
</dbReference>
<dbReference type="PANTHER" id="PTHR10398">
    <property type="entry name" value="AFADIN"/>
    <property type="match status" value="1"/>
</dbReference>
<dbReference type="InterPro" id="IPR029071">
    <property type="entry name" value="Ubiquitin-like_domsf"/>
</dbReference>
<dbReference type="Pfam" id="PF00498">
    <property type="entry name" value="FHA"/>
    <property type="match status" value="1"/>
</dbReference>
<evidence type="ECO:0000259" key="5">
    <source>
        <dbReference type="PROSITE" id="PS50200"/>
    </source>
</evidence>
<evidence type="ECO:0000259" key="4">
    <source>
        <dbReference type="PROSITE" id="PS50106"/>
    </source>
</evidence>
<dbReference type="EMBL" id="UYYF01004350">
    <property type="protein sequence ID" value="VDN02869.1"/>
    <property type="molecule type" value="Genomic_DNA"/>
</dbReference>
<feature type="domain" description="PDZ" evidence="4">
    <location>
        <begin position="1140"/>
        <end position="1225"/>
    </location>
</feature>
<reference evidence="7 8" key="2">
    <citation type="submission" date="2018-11" db="EMBL/GenBank/DDBJ databases">
        <authorList>
            <consortium name="Pathogen Informatics"/>
        </authorList>
    </citation>
    <scope>NUCLEOTIDE SEQUENCE [LARGE SCALE GENOMIC DNA]</scope>
</reference>